<keyword evidence="3" id="KW-1185">Reference proteome</keyword>
<proteinExistence type="predicted"/>
<name>E4RWA3_LEAB4</name>
<dbReference type="KEGG" id="lby:Lbys_1424"/>
<dbReference type="eggNOG" id="ENOG5032SDI">
    <property type="taxonomic scope" value="Bacteria"/>
</dbReference>
<organism evidence="2 3">
    <name type="scientific">Leadbetterella byssophila (strain DSM 17132 / JCM 16389 / KACC 11308 / NBRC 106382 / 4M15)</name>
    <dbReference type="NCBI Taxonomy" id="649349"/>
    <lineage>
        <taxon>Bacteria</taxon>
        <taxon>Pseudomonadati</taxon>
        <taxon>Bacteroidota</taxon>
        <taxon>Cytophagia</taxon>
        <taxon>Cytophagales</taxon>
        <taxon>Leadbetterellaceae</taxon>
        <taxon>Leadbetterella</taxon>
    </lineage>
</organism>
<dbReference type="SUPFAM" id="SSF54427">
    <property type="entry name" value="NTF2-like"/>
    <property type="match status" value="1"/>
</dbReference>
<dbReference type="EMBL" id="CP002305">
    <property type="protein sequence ID" value="ADQ17138.1"/>
    <property type="molecule type" value="Genomic_DNA"/>
</dbReference>
<keyword evidence="1" id="KW-0732">Signal</keyword>
<dbReference type="AlphaFoldDB" id="E4RWA3"/>
<evidence type="ECO:0000313" key="3">
    <source>
        <dbReference type="Proteomes" id="UP000007435"/>
    </source>
</evidence>
<feature type="chain" id="PRO_5003186980" description="DUF4440 domain-containing protein" evidence="1">
    <location>
        <begin position="21"/>
        <end position="146"/>
    </location>
</feature>
<evidence type="ECO:0008006" key="4">
    <source>
        <dbReference type="Google" id="ProtNLM"/>
    </source>
</evidence>
<dbReference type="STRING" id="649349.Lbys_1424"/>
<dbReference type="InterPro" id="IPR032710">
    <property type="entry name" value="NTF2-like_dom_sf"/>
</dbReference>
<reference key="1">
    <citation type="submission" date="2010-11" db="EMBL/GenBank/DDBJ databases">
        <title>The complete genome of Leadbetterella byssophila DSM 17132.</title>
        <authorList>
            <consortium name="US DOE Joint Genome Institute (JGI-PGF)"/>
            <person name="Lucas S."/>
            <person name="Copeland A."/>
            <person name="Lapidus A."/>
            <person name="Glavina del Rio T."/>
            <person name="Dalin E."/>
            <person name="Tice H."/>
            <person name="Bruce D."/>
            <person name="Goodwin L."/>
            <person name="Pitluck S."/>
            <person name="Kyrpides N."/>
            <person name="Mavromatis K."/>
            <person name="Ivanova N."/>
            <person name="Teshima H."/>
            <person name="Brettin T."/>
            <person name="Detter J.C."/>
            <person name="Han C."/>
            <person name="Tapia R."/>
            <person name="Land M."/>
            <person name="Hauser L."/>
            <person name="Markowitz V."/>
            <person name="Cheng J.-F."/>
            <person name="Hugenholtz P."/>
            <person name="Woyke T."/>
            <person name="Wu D."/>
            <person name="Tindall B."/>
            <person name="Pomrenke H.G."/>
            <person name="Brambilla E."/>
            <person name="Klenk H.-P."/>
            <person name="Eisen J.A."/>
        </authorList>
    </citation>
    <scope>NUCLEOTIDE SEQUENCE [LARGE SCALE GENOMIC DNA]</scope>
    <source>
        <strain>DSM 17132</strain>
    </source>
</reference>
<sequence>MKTFKTTLALFICLSFSASAQEDGIKSTIDGFFKAMRDSDSTALKSYVAKGAIFQTIGVENAVKSTGPESFITAVGRAQKGSFDERVTYEKILVDGPMAMAWTPYTFYLNGNLSHCGVNHFSLVLQEGKWKIAHVIDTRRKENCLP</sequence>
<gene>
    <name evidence="2" type="ordered locus">Lbys_1424</name>
</gene>
<feature type="signal peptide" evidence="1">
    <location>
        <begin position="1"/>
        <end position="20"/>
    </location>
</feature>
<evidence type="ECO:0000256" key="1">
    <source>
        <dbReference type="SAM" id="SignalP"/>
    </source>
</evidence>
<accession>E4RWA3</accession>
<dbReference type="Gene3D" id="3.10.450.50">
    <property type="match status" value="1"/>
</dbReference>
<dbReference type="Proteomes" id="UP000007435">
    <property type="component" value="Chromosome"/>
</dbReference>
<reference evidence="2 3" key="2">
    <citation type="journal article" date="2011" name="Stand. Genomic Sci.">
        <title>Complete genome sequence of Leadbetterella byssophila type strain (4M15).</title>
        <authorList>
            <person name="Abt B."/>
            <person name="Teshima H."/>
            <person name="Lucas S."/>
            <person name="Lapidus A."/>
            <person name="Del Rio T.G."/>
            <person name="Nolan M."/>
            <person name="Tice H."/>
            <person name="Cheng J.F."/>
            <person name="Pitluck S."/>
            <person name="Liolios K."/>
            <person name="Pagani I."/>
            <person name="Ivanova N."/>
            <person name="Mavromatis K."/>
            <person name="Pati A."/>
            <person name="Tapia R."/>
            <person name="Han C."/>
            <person name="Goodwin L."/>
            <person name="Chen A."/>
            <person name="Palaniappan K."/>
            <person name="Land M."/>
            <person name="Hauser L."/>
            <person name="Chang Y.J."/>
            <person name="Jeffries C.D."/>
            <person name="Rohde M."/>
            <person name="Goker M."/>
            <person name="Tindall B.J."/>
            <person name="Detter J.C."/>
            <person name="Woyke T."/>
            <person name="Bristow J."/>
            <person name="Eisen J.A."/>
            <person name="Markowitz V."/>
            <person name="Hugenholtz P."/>
            <person name="Klenk H.P."/>
            <person name="Kyrpides N.C."/>
        </authorList>
    </citation>
    <scope>NUCLEOTIDE SEQUENCE [LARGE SCALE GENOMIC DNA]</scope>
    <source>
        <strain evidence="3">DSM 17132 / JCM 16389 / KACC 11308 / NBRC 106382 / 4M15</strain>
    </source>
</reference>
<dbReference type="HOGENOM" id="CLU_121854_0_0_10"/>
<protein>
    <recommendedName>
        <fullName evidence="4">DUF4440 domain-containing protein</fullName>
    </recommendedName>
</protein>
<dbReference type="OrthoDB" id="117186at2"/>
<dbReference type="RefSeq" id="WP_013408187.1">
    <property type="nucleotide sequence ID" value="NC_014655.1"/>
</dbReference>
<evidence type="ECO:0000313" key="2">
    <source>
        <dbReference type="EMBL" id="ADQ17138.1"/>
    </source>
</evidence>